<dbReference type="Proteomes" id="UP000824161">
    <property type="component" value="Unassembled WGS sequence"/>
</dbReference>
<dbReference type="SUPFAM" id="SSF53448">
    <property type="entry name" value="Nucleotide-diphospho-sugar transferases"/>
    <property type="match status" value="1"/>
</dbReference>
<accession>A0A9D1HBM4</accession>
<dbReference type="GO" id="GO:0016740">
    <property type="term" value="F:transferase activity"/>
    <property type="evidence" value="ECO:0007669"/>
    <property type="project" value="UniProtKB-KW"/>
</dbReference>
<comment type="caution">
    <text evidence="2">The sequence shown here is derived from an EMBL/GenBank/DDBJ whole genome shotgun (WGS) entry which is preliminary data.</text>
</comment>
<dbReference type="EMBL" id="DVLY01000184">
    <property type="protein sequence ID" value="HIT98604.1"/>
    <property type="molecule type" value="Genomic_DNA"/>
</dbReference>
<organism evidence="2 3">
    <name type="scientific">Candidatus Merdimorpha stercoravium</name>
    <dbReference type="NCBI Taxonomy" id="2840863"/>
    <lineage>
        <taxon>Bacteria</taxon>
        <taxon>Pseudomonadati</taxon>
        <taxon>Bacteroidota</taxon>
        <taxon>Flavobacteriia</taxon>
        <taxon>Flavobacteriales</taxon>
        <taxon>Candidatus Merdimorpha</taxon>
    </lineage>
</organism>
<dbReference type="Pfam" id="PF00483">
    <property type="entry name" value="NTP_transferase"/>
    <property type="match status" value="1"/>
</dbReference>
<reference evidence="2" key="2">
    <citation type="journal article" date="2021" name="PeerJ">
        <title>Extensive microbial diversity within the chicken gut microbiome revealed by metagenomics and culture.</title>
        <authorList>
            <person name="Gilroy R."/>
            <person name="Ravi A."/>
            <person name="Getino M."/>
            <person name="Pursley I."/>
            <person name="Horton D.L."/>
            <person name="Alikhan N.F."/>
            <person name="Baker D."/>
            <person name="Gharbi K."/>
            <person name="Hall N."/>
            <person name="Watson M."/>
            <person name="Adriaenssens E.M."/>
            <person name="Foster-Nyarko E."/>
            <person name="Jarju S."/>
            <person name="Secka A."/>
            <person name="Antonio M."/>
            <person name="Oren A."/>
            <person name="Chaudhuri R.R."/>
            <person name="La Ragione R."/>
            <person name="Hildebrand F."/>
            <person name="Pallen M.J."/>
        </authorList>
    </citation>
    <scope>NUCLEOTIDE SEQUENCE</scope>
    <source>
        <strain evidence="2">1383</strain>
    </source>
</reference>
<protein>
    <submittedName>
        <fullName evidence="2">NTP transferase domain-containing protein</fullName>
    </submittedName>
</protein>
<reference evidence="2" key="1">
    <citation type="submission" date="2020-10" db="EMBL/GenBank/DDBJ databases">
        <authorList>
            <person name="Gilroy R."/>
        </authorList>
    </citation>
    <scope>NUCLEOTIDE SEQUENCE</scope>
    <source>
        <strain evidence="2">1383</strain>
    </source>
</reference>
<proteinExistence type="predicted"/>
<evidence type="ECO:0000313" key="2">
    <source>
        <dbReference type="EMBL" id="HIT98604.1"/>
    </source>
</evidence>
<evidence type="ECO:0000313" key="3">
    <source>
        <dbReference type="Proteomes" id="UP000824161"/>
    </source>
</evidence>
<sequence>MSTEKKKPTLLVLAAGMGSRYGGLKQMEGFGPCGETIIDYSVYDAARAGFGKVVFVIREDFAEDFREKISDKYRSRIEVRTVFQGLDKLPEGFTLHPERKKPLGTGHAVWCASQELDGPFAVINADDFYGPSSFRLMADYLSHLDDSSLAEQMMVGYKLTNTLSENGTVSRGVCEINPEDQTLRSITERTKIYATPRGVVYLENEVEYPLSGKEIVSMNMMGFTSAAVKHFDLGLREFLQENSQELKKEFYLPSVLNGLVQKGLSRVKVLPTEEQWYGVTYPEDRQGVVEAIDRMVKVGIYPSPLW</sequence>
<dbReference type="InterPro" id="IPR005835">
    <property type="entry name" value="NTP_transferase_dom"/>
</dbReference>
<feature type="domain" description="Nucleotidyl transferase" evidence="1">
    <location>
        <begin position="11"/>
        <end position="188"/>
    </location>
</feature>
<evidence type="ECO:0000259" key="1">
    <source>
        <dbReference type="Pfam" id="PF00483"/>
    </source>
</evidence>
<dbReference type="AlphaFoldDB" id="A0A9D1HBM4"/>
<name>A0A9D1HBM4_9FLAO</name>
<dbReference type="InterPro" id="IPR029044">
    <property type="entry name" value="Nucleotide-diphossugar_trans"/>
</dbReference>
<keyword evidence="2" id="KW-0808">Transferase</keyword>
<gene>
    <name evidence="2" type="ORF">IAC44_07190</name>
</gene>
<dbReference type="Gene3D" id="3.90.550.10">
    <property type="entry name" value="Spore Coat Polysaccharide Biosynthesis Protein SpsA, Chain A"/>
    <property type="match status" value="1"/>
</dbReference>